<reference evidence="1 2" key="1">
    <citation type="submission" date="2019-03" db="EMBL/GenBank/DDBJ databases">
        <title>Genomic Encyclopedia of Type Strains, Phase IV (KMG-IV): sequencing the most valuable type-strain genomes for metagenomic binning, comparative biology and taxonomic classification.</title>
        <authorList>
            <person name="Goeker M."/>
        </authorList>
    </citation>
    <scope>NUCLEOTIDE SEQUENCE [LARGE SCALE GENOMIC DNA]</scope>
    <source>
        <strain evidence="1 2">DSM 29481</strain>
    </source>
</reference>
<comment type="caution">
    <text evidence="1">The sequence shown here is derived from an EMBL/GenBank/DDBJ whole genome shotgun (WGS) entry which is preliminary data.</text>
</comment>
<evidence type="ECO:0008006" key="3">
    <source>
        <dbReference type="Google" id="ProtNLM"/>
    </source>
</evidence>
<organism evidence="1 2">
    <name type="scientific">Longicatena caecimuris</name>
    <dbReference type="NCBI Taxonomy" id="1796635"/>
    <lineage>
        <taxon>Bacteria</taxon>
        <taxon>Bacillati</taxon>
        <taxon>Bacillota</taxon>
        <taxon>Erysipelotrichia</taxon>
        <taxon>Erysipelotrichales</taxon>
        <taxon>Erysipelotrichaceae</taxon>
        <taxon>Longicatena</taxon>
    </lineage>
</organism>
<name>A0A4R3TCL6_9FIRM</name>
<protein>
    <recommendedName>
        <fullName evidence="3">Tetratricopeptide repeat protein</fullName>
    </recommendedName>
</protein>
<proteinExistence type="predicted"/>
<dbReference type="Proteomes" id="UP000295773">
    <property type="component" value="Unassembled WGS sequence"/>
</dbReference>
<sequence length="273" mass="32173">MKEQIDIIDIGMTFQMSLDAFLEESHVGYTKNEQSYQQALLKLEESKRVRSWQKKQQIAYEALDICEDCIEAYMMLGTYEEDHAVRIQRYKEGMELATMNLGKDFFLRKVDDFYSIEQAKPLFHIKFTYACALYEAGCMRKAQQQFQEILNLNPSDAFCAHHYLYALSLYFEEYESCKELLQKYDQHSAMDCYVRFLLSLKTENYAAAKTAIPYLQAANCHFYNILTYRSMNTLSQSQSMTPKSEEEAAYIYRILNKVIHVMEYLPMFLVKSE</sequence>
<keyword evidence="2" id="KW-1185">Reference proteome</keyword>
<gene>
    <name evidence="1" type="ORF">EDD61_11215</name>
</gene>
<dbReference type="AlphaFoldDB" id="A0A4R3TCL6"/>
<evidence type="ECO:0000313" key="1">
    <source>
        <dbReference type="EMBL" id="TCU58989.1"/>
    </source>
</evidence>
<dbReference type="RefSeq" id="WP_008687071.1">
    <property type="nucleotide sequence ID" value="NZ_AP024510.1"/>
</dbReference>
<dbReference type="GeneID" id="73796485"/>
<dbReference type="EMBL" id="SMBP01000012">
    <property type="protein sequence ID" value="TCU58989.1"/>
    <property type="molecule type" value="Genomic_DNA"/>
</dbReference>
<accession>A0A4R3TCL6</accession>
<evidence type="ECO:0000313" key="2">
    <source>
        <dbReference type="Proteomes" id="UP000295773"/>
    </source>
</evidence>